<dbReference type="EMBL" id="CP018221">
    <property type="protein sequence ID" value="API61226.1"/>
    <property type="molecule type" value="Genomic_DNA"/>
</dbReference>
<dbReference type="KEGG" id="sphj:BSL82_16535"/>
<evidence type="ECO:0000313" key="3">
    <source>
        <dbReference type="Proteomes" id="UP000182063"/>
    </source>
</evidence>
<dbReference type="SMART" id="SM00065">
    <property type="entry name" value="GAF"/>
    <property type="match status" value="1"/>
</dbReference>
<dbReference type="Gene3D" id="3.30.450.40">
    <property type="match status" value="1"/>
</dbReference>
<accession>A0A1L4A027</accession>
<dbReference type="PANTHER" id="PTHR43102:SF2">
    <property type="entry name" value="GAF DOMAIN-CONTAINING PROTEIN"/>
    <property type="match status" value="1"/>
</dbReference>
<evidence type="ECO:0000259" key="1">
    <source>
        <dbReference type="SMART" id="SM00065"/>
    </source>
</evidence>
<gene>
    <name evidence="2" type="ORF">BSL82_16535</name>
</gene>
<dbReference type="PANTHER" id="PTHR43102">
    <property type="entry name" value="SLR1143 PROTEIN"/>
    <property type="match status" value="1"/>
</dbReference>
<proteinExistence type="predicted"/>
<dbReference type="Pfam" id="PF01590">
    <property type="entry name" value="GAF"/>
    <property type="match status" value="1"/>
</dbReference>
<reference evidence="3" key="1">
    <citation type="submission" date="2016-11" db="EMBL/GenBank/DDBJ databases">
        <title>Complete Genome Sequence of alachlor-degrading Sphingomonas sp. strain JJ-A5.</title>
        <authorList>
            <person name="Lee H."/>
            <person name="Ka J.-O."/>
        </authorList>
    </citation>
    <scope>NUCLEOTIDE SEQUENCE [LARGE SCALE GENOMIC DNA]</scope>
    <source>
        <strain evidence="3">JJ-A5</strain>
    </source>
</reference>
<keyword evidence="3" id="KW-1185">Reference proteome</keyword>
<dbReference type="OrthoDB" id="9812260at2"/>
<name>A0A1L4A027_9SPHN</name>
<dbReference type="Proteomes" id="UP000182063">
    <property type="component" value="Chromosome"/>
</dbReference>
<dbReference type="AlphaFoldDB" id="A0A1L4A027"/>
<dbReference type="STRING" id="1921510.BSL82_16535"/>
<dbReference type="SUPFAM" id="SSF55781">
    <property type="entry name" value="GAF domain-like"/>
    <property type="match status" value="1"/>
</dbReference>
<dbReference type="InterPro" id="IPR029016">
    <property type="entry name" value="GAF-like_dom_sf"/>
</dbReference>
<sequence>MTFFSPARRPKDETRRQAVLDSYGIIGSPPGPVFQAIVAEAARAMGTPTAAISLIDRDRQWFLASVGLDISETPRACSFCAHAMLHPNDLLCVPDASRDERFRGNPLVTAENGLRFYAGAPLILRDGTPIGALCAIDVVARGPLTARQEEKLRQLAGRVIDEIEKRKPQPLG</sequence>
<dbReference type="InterPro" id="IPR003018">
    <property type="entry name" value="GAF"/>
</dbReference>
<evidence type="ECO:0000313" key="2">
    <source>
        <dbReference type="EMBL" id="API61226.1"/>
    </source>
</evidence>
<protein>
    <recommendedName>
        <fullName evidence="1">GAF domain-containing protein</fullName>
    </recommendedName>
</protein>
<organism evidence="2 3">
    <name type="scientific">Tardibacter chloracetimidivorans</name>
    <dbReference type="NCBI Taxonomy" id="1921510"/>
    <lineage>
        <taxon>Bacteria</taxon>
        <taxon>Pseudomonadati</taxon>
        <taxon>Pseudomonadota</taxon>
        <taxon>Alphaproteobacteria</taxon>
        <taxon>Sphingomonadales</taxon>
        <taxon>Sphingomonadaceae</taxon>
        <taxon>Tardibacter</taxon>
    </lineage>
</organism>
<feature type="domain" description="GAF" evidence="1">
    <location>
        <begin position="29"/>
        <end position="165"/>
    </location>
</feature>